<evidence type="ECO:0000256" key="7">
    <source>
        <dbReference type="ARBA" id="ARBA00023139"/>
    </source>
</evidence>
<evidence type="ECO:0000256" key="4">
    <source>
        <dbReference type="ARBA" id="ARBA00022692"/>
    </source>
</evidence>
<comment type="caution">
    <text evidence="12">The sequence shown here is derived from an EMBL/GenBank/DDBJ whole genome shotgun (WGS) entry which is preliminary data.</text>
</comment>
<dbReference type="GO" id="GO:0015562">
    <property type="term" value="F:efflux transmembrane transporter activity"/>
    <property type="evidence" value="ECO:0007669"/>
    <property type="project" value="InterPro"/>
</dbReference>
<dbReference type="NCBIfam" id="TIGR01845">
    <property type="entry name" value="outer_NodT"/>
    <property type="match status" value="1"/>
</dbReference>
<keyword evidence="6 10" id="KW-0472">Membrane</keyword>
<evidence type="ECO:0000256" key="11">
    <source>
        <dbReference type="SAM" id="Coils"/>
    </source>
</evidence>
<evidence type="ECO:0000256" key="3">
    <source>
        <dbReference type="ARBA" id="ARBA00022452"/>
    </source>
</evidence>
<name>A0A3D8VJK7_9GAMM</name>
<evidence type="ECO:0000256" key="8">
    <source>
        <dbReference type="ARBA" id="ARBA00023288"/>
    </source>
</evidence>
<dbReference type="Proteomes" id="UP000256829">
    <property type="component" value="Unassembled WGS sequence"/>
</dbReference>
<evidence type="ECO:0000256" key="5">
    <source>
        <dbReference type="ARBA" id="ARBA00022729"/>
    </source>
</evidence>
<dbReference type="Gene3D" id="1.20.1600.10">
    <property type="entry name" value="Outer membrane efflux proteins (OEP)"/>
    <property type="match status" value="1"/>
</dbReference>
<accession>A0A3D8VJK7</accession>
<dbReference type="RefSeq" id="WP_115840768.1">
    <property type="nucleotide sequence ID" value="NZ_CP183976.1"/>
</dbReference>
<dbReference type="Gene3D" id="2.20.200.10">
    <property type="entry name" value="Outer membrane efflux proteins (OEP)"/>
    <property type="match status" value="1"/>
</dbReference>
<dbReference type="PANTHER" id="PTHR30203:SF20">
    <property type="entry name" value="MULTIDRUG RESISTANCE OUTER MEMBRANE PROTEIN MDTP-RELATED"/>
    <property type="match status" value="1"/>
</dbReference>
<sequence>MAHSFPRPLRGLKPVSLQATSTLAVALASVLVLAGCASSRGLAPEGQLLDADSLQTQRSLSDAIVSPAAFPTQDWWTSLGDAQLDSLIAEALQGTPSLAAADARVRQAVAQAGLADAARKPTLSGSAQYVGVQLPETLAAPPLGGSYTDIAMLGLTFNYTFDLWGGEKAKWLAAVGQTHAAEVEAQAARLTLSSNIARAYVSLAQAFDANDVAKADFQRASGLLDLGRQRVAAGLDNQLQIHNAESAVASAQQQIQASEHEIEVTRNALAALLGKGPDRGRDIARPTILQASTPSVPSVLPSELLGHRPDVVAARWRVEAAQHGIKASKAAFYPSINLVALPALAVGAGDLGDIFSGDALQLLGGAALNLPIFDGGRLRNNLASSDASYDLAVANYNQSLVAALREVADAVHSARSLDAQIASATQARDAARSAWDIATQRYKAGLGTQLDVLAAQRPLLDSDRQLTVLRAQRLAASIDLDRALGGGLVLTSPTTSESDIAKASTP</sequence>
<keyword evidence="11" id="KW-0175">Coiled coil</keyword>
<dbReference type="EMBL" id="QTJR01000001">
    <property type="protein sequence ID" value="RDY69549.1"/>
    <property type="molecule type" value="Genomic_DNA"/>
</dbReference>
<organism evidence="12 13">
    <name type="scientific">Lysobacter soli</name>
    <dbReference type="NCBI Taxonomy" id="453783"/>
    <lineage>
        <taxon>Bacteria</taxon>
        <taxon>Pseudomonadati</taxon>
        <taxon>Pseudomonadota</taxon>
        <taxon>Gammaproteobacteria</taxon>
        <taxon>Lysobacterales</taxon>
        <taxon>Lysobacteraceae</taxon>
        <taxon>Lysobacter</taxon>
    </lineage>
</organism>
<keyword evidence="4 10" id="KW-0812">Transmembrane</keyword>
<protein>
    <submittedName>
        <fullName evidence="12">Multidrug RND transporter</fullName>
    </submittedName>
</protein>
<dbReference type="InterPro" id="IPR003423">
    <property type="entry name" value="OMP_efflux"/>
</dbReference>
<dbReference type="GO" id="GO:0009279">
    <property type="term" value="C:cell outer membrane"/>
    <property type="evidence" value="ECO:0007669"/>
    <property type="project" value="UniProtKB-SubCell"/>
</dbReference>
<comment type="similarity">
    <text evidence="2 10">Belongs to the outer membrane factor (OMF) (TC 1.B.17) family.</text>
</comment>
<evidence type="ECO:0000256" key="9">
    <source>
        <dbReference type="ARBA" id="ARBA00037313"/>
    </source>
</evidence>
<keyword evidence="5" id="KW-0732">Signal</keyword>
<feature type="coiled-coil region" evidence="11">
    <location>
        <begin position="241"/>
        <end position="268"/>
    </location>
</feature>
<keyword evidence="8 10" id="KW-0449">Lipoprotein</keyword>
<dbReference type="Pfam" id="PF02321">
    <property type="entry name" value="OEP"/>
    <property type="match status" value="2"/>
</dbReference>
<comment type="subcellular location">
    <subcellularLocation>
        <location evidence="10">Cell outer membrane</location>
        <topology evidence="10">Lipid-anchor</topology>
    </subcellularLocation>
    <subcellularLocation>
        <location evidence="1">Membrane</location>
    </subcellularLocation>
</comment>
<dbReference type="PANTHER" id="PTHR30203">
    <property type="entry name" value="OUTER MEMBRANE CATION EFFLUX PROTEIN"/>
    <property type="match status" value="1"/>
</dbReference>
<keyword evidence="7 10" id="KW-0564">Palmitate</keyword>
<evidence type="ECO:0000313" key="13">
    <source>
        <dbReference type="Proteomes" id="UP000256829"/>
    </source>
</evidence>
<keyword evidence="3 10" id="KW-1134">Transmembrane beta strand</keyword>
<dbReference type="SUPFAM" id="SSF56954">
    <property type="entry name" value="Outer membrane efflux proteins (OEP)"/>
    <property type="match status" value="1"/>
</dbReference>
<evidence type="ECO:0000256" key="1">
    <source>
        <dbReference type="ARBA" id="ARBA00004370"/>
    </source>
</evidence>
<evidence type="ECO:0000313" key="12">
    <source>
        <dbReference type="EMBL" id="RDY69549.1"/>
    </source>
</evidence>
<dbReference type="AlphaFoldDB" id="A0A3D8VJK7"/>
<keyword evidence="13" id="KW-1185">Reference proteome</keyword>
<dbReference type="InterPro" id="IPR010131">
    <property type="entry name" value="MdtP/NodT-like"/>
</dbReference>
<reference evidence="12 13" key="1">
    <citation type="submission" date="2018-08" db="EMBL/GenBank/DDBJ databases">
        <title>Lysobacter soli KCTC 22011, whole genome shotgun sequence.</title>
        <authorList>
            <person name="Zhang X."/>
            <person name="Feng G."/>
            <person name="Zhu H."/>
        </authorList>
    </citation>
    <scope>NUCLEOTIDE SEQUENCE [LARGE SCALE GENOMIC DNA]</scope>
    <source>
        <strain evidence="12 13">KCTC 22011</strain>
    </source>
</reference>
<evidence type="ECO:0000256" key="6">
    <source>
        <dbReference type="ARBA" id="ARBA00023136"/>
    </source>
</evidence>
<evidence type="ECO:0000256" key="10">
    <source>
        <dbReference type="RuleBase" id="RU362097"/>
    </source>
</evidence>
<gene>
    <name evidence="12" type="ORF">DX912_02035</name>
</gene>
<evidence type="ECO:0000256" key="2">
    <source>
        <dbReference type="ARBA" id="ARBA00007613"/>
    </source>
</evidence>
<comment type="function">
    <text evidence="9">Could be involved in resistance to puromycin, acriflavine and tetraphenylarsonium chloride.</text>
</comment>
<proteinExistence type="inferred from homology"/>